<dbReference type="EMBL" id="UXUI01007313">
    <property type="protein sequence ID" value="VDD86932.1"/>
    <property type="molecule type" value="Genomic_DNA"/>
</dbReference>
<dbReference type="SMART" id="SM00220">
    <property type="entry name" value="S_TKc"/>
    <property type="match status" value="1"/>
</dbReference>
<dbReference type="InterPro" id="IPR011009">
    <property type="entry name" value="Kinase-like_dom_sf"/>
</dbReference>
<dbReference type="STRING" id="51028.A0A0N4UXU1"/>
<evidence type="ECO:0000256" key="7">
    <source>
        <dbReference type="PROSITE-ProRule" id="PRU10141"/>
    </source>
</evidence>
<evidence type="ECO:0000256" key="1">
    <source>
        <dbReference type="ARBA" id="ARBA00006529"/>
    </source>
</evidence>
<dbReference type="Proteomes" id="UP000274131">
    <property type="component" value="Unassembled WGS sequence"/>
</dbReference>
<dbReference type="PANTHER" id="PTHR46716:SF1">
    <property type="entry name" value="MITOGEN-ACTIVATED PROTEIN KINASE KINASE KINASE 7"/>
    <property type="match status" value="1"/>
</dbReference>
<evidence type="ECO:0000256" key="3">
    <source>
        <dbReference type="ARBA" id="ARBA00022679"/>
    </source>
</evidence>
<evidence type="ECO:0000313" key="12">
    <source>
        <dbReference type="WBParaSite" id="EVEC_0000236701-mRNA-1"/>
    </source>
</evidence>
<evidence type="ECO:0000256" key="6">
    <source>
        <dbReference type="ARBA" id="ARBA00022840"/>
    </source>
</evidence>
<dbReference type="OrthoDB" id="2687620at2759"/>
<keyword evidence="5" id="KW-0418">Kinase</keyword>
<dbReference type="GO" id="GO:0006955">
    <property type="term" value="P:immune response"/>
    <property type="evidence" value="ECO:0007669"/>
    <property type="project" value="TreeGrafter"/>
</dbReference>
<dbReference type="InterPro" id="IPR000719">
    <property type="entry name" value="Prot_kinase_dom"/>
</dbReference>
<reference evidence="12" key="1">
    <citation type="submission" date="2017-02" db="UniProtKB">
        <authorList>
            <consortium name="WormBaseParasite"/>
        </authorList>
    </citation>
    <scope>IDENTIFICATION</scope>
</reference>
<proteinExistence type="inferred from homology"/>
<keyword evidence="6 7" id="KW-0067">ATP-binding</keyword>
<protein>
    <submittedName>
        <fullName evidence="12">Protein kinase domain-containing protein</fullName>
    </submittedName>
</protein>
<dbReference type="AlphaFoldDB" id="A0A0N4UXU1"/>
<reference evidence="10 11" key="2">
    <citation type="submission" date="2018-10" db="EMBL/GenBank/DDBJ databases">
        <authorList>
            <consortium name="Pathogen Informatics"/>
        </authorList>
    </citation>
    <scope>NUCLEOTIDE SEQUENCE [LARGE SCALE GENOMIC DNA]</scope>
</reference>
<evidence type="ECO:0000313" key="10">
    <source>
        <dbReference type="EMBL" id="VDD86932.1"/>
    </source>
</evidence>
<evidence type="ECO:0000313" key="11">
    <source>
        <dbReference type="Proteomes" id="UP000274131"/>
    </source>
</evidence>
<organism evidence="12">
    <name type="scientific">Enterobius vermicularis</name>
    <name type="common">Human pinworm</name>
    <dbReference type="NCBI Taxonomy" id="51028"/>
    <lineage>
        <taxon>Eukaryota</taxon>
        <taxon>Metazoa</taxon>
        <taxon>Ecdysozoa</taxon>
        <taxon>Nematoda</taxon>
        <taxon>Chromadorea</taxon>
        <taxon>Rhabditida</taxon>
        <taxon>Spirurina</taxon>
        <taxon>Oxyuridomorpha</taxon>
        <taxon>Oxyuroidea</taxon>
        <taxon>Oxyuridae</taxon>
        <taxon>Enterobius</taxon>
    </lineage>
</organism>
<dbReference type="InterPro" id="IPR017441">
    <property type="entry name" value="Protein_kinase_ATP_BS"/>
</dbReference>
<dbReference type="WBParaSite" id="EVEC_0000236701-mRNA-1">
    <property type="protein sequence ID" value="EVEC_0000236701-mRNA-1"/>
    <property type="gene ID" value="EVEC_0000236701"/>
</dbReference>
<comment type="similarity">
    <text evidence="1">Belongs to the protein kinase superfamily. STE Ser/Thr protein kinase family. MAP kinase kinase kinase subfamily.</text>
</comment>
<keyword evidence="11" id="KW-1185">Reference proteome</keyword>
<evidence type="ECO:0000256" key="8">
    <source>
        <dbReference type="RuleBase" id="RU000304"/>
    </source>
</evidence>
<dbReference type="Gene3D" id="1.10.510.10">
    <property type="entry name" value="Transferase(Phosphotransferase) domain 1"/>
    <property type="match status" value="1"/>
</dbReference>
<dbReference type="GO" id="GO:0004709">
    <property type="term" value="F:MAP kinase kinase kinase activity"/>
    <property type="evidence" value="ECO:0007669"/>
    <property type="project" value="TreeGrafter"/>
</dbReference>
<dbReference type="Pfam" id="PF00069">
    <property type="entry name" value="Pkinase"/>
    <property type="match status" value="1"/>
</dbReference>
<dbReference type="GO" id="GO:0005524">
    <property type="term" value="F:ATP binding"/>
    <property type="evidence" value="ECO:0007669"/>
    <property type="project" value="UniProtKB-UniRule"/>
</dbReference>
<keyword evidence="2 8" id="KW-0723">Serine/threonine-protein kinase</keyword>
<keyword evidence="3" id="KW-0808">Transferase</keyword>
<evidence type="ECO:0000256" key="5">
    <source>
        <dbReference type="ARBA" id="ARBA00022777"/>
    </source>
</evidence>
<keyword evidence="4 7" id="KW-0547">Nucleotide-binding</keyword>
<dbReference type="GO" id="GO:0043123">
    <property type="term" value="P:positive regulation of canonical NF-kappaB signal transduction"/>
    <property type="evidence" value="ECO:0007669"/>
    <property type="project" value="TreeGrafter"/>
</dbReference>
<dbReference type="SUPFAM" id="SSF56112">
    <property type="entry name" value="Protein kinase-like (PK-like)"/>
    <property type="match status" value="1"/>
</dbReference>
<name>A0A0N4UXU1_ENTVE</name>
<feature type="domain" description="Protein kinase" evidence="9">
    <location>
        <begin position="26"/>
        <end position="281"/>
    </location>
</feature>
<dbReference type="PROSITE" id="PS50011">
    <property type="entry name" value="PROTEIN_KINASE_DOM"/>
    <property type="match status" value="1"/>
</dbReference>
<evidence type="ECO:0000259" key="9">
    <source>
        <dbReference type="PROSITE" id="PS50011"/>
    </source>
</evidence>
<evidence type="ECO:0000256" key="2">
    <source>
        <dbReference type="ARBA" id="ARBA00022527"/>
    </source>
</evidence>
<accession>A0A0N4UXU1</accession>
<dbReference type="GO" id="GO:0007254">
    <property type="term" value="P:JNK cascade"/>
    <property type="evidence" value="ECO:0007669"/>
    <property type="project" value="TreeGrafter"/>
</dbReference>
<dbReference type="GO" id="GO:0019899">
    <property type="term" value="F:enzyme binding"/>
    <property type="evidence" value="ECO:0007669"/>
    <property type="project" value="UniProtKB-ARBA"/>
</dbReference>
<gene>
    <name evidence="10" type="ORF">EVEC_LOCUS2075</name>
</gene>
<dbReference type="PANTHER" id="PTHR46716">
    <property type="entry name" value="MITOGEN-ACTIVATED PROTEIN KINASE KINASE KINASE 7"/>
    <property type="match status" value="1"/>
</dbReference>
<sequence length="304" mass="34633">MGVVFSSPLTEQSGQTEVRIFKDCEIIIGKKIGSGTFGTVYEARVGATKFALKLGNNSKEPLDKEIRLLKTFRHKHIVALKARCEGNGYFMEYMDNGSLYDLIYNHKDIEYSLDYVILWWKQLVRAISYVHKLGYIHCDLKPANFLMKLDYRCLKLADFGSATKVNFQRRQINGTIRYTAPEIHDGKPPGSFRLTKESKVIGIVTKCWELDNSKRPVVDEMKRVLAVLASTPKPQVEVTEADLSEALGLKHKLIEELKNVYEIDQLQKKKTCLEILINETLETLKNRRSGIASANNSQQTGRRS</sequence>
<evidence type="ECO:0000256" key="4">
    <source>
        <dbReference type="ARBA" id="ARBA00022741"/>
    </source>
</evidence>
<feature type="binding site" evidence="7">
    <location>
        <position position="53"/>
    </location>
    <ligand>
        <name>ATP</name>
        <dbReference type="ChEBI" id="CHEBI:30616"/>
    </ligand>
</feature>
<dbReference type="PROSITE" id="PS00107">
    <property type="entry name" value="PROTEIN_KINASE_ATP"/>
    <property type="match status" value="1"/>
</dbReference>
<dbReference type="InterPro" id="IPR008271">
    <property type="entry name" value="Ser/Thr_kinase_AS"/>
</dbReference>
<dbReference type="PROSITE" id="PS00108">
    <property type="entry name" value="PROTEIN_KINASE_ST"/>
    <property type="match status" value="1"/>
</dbReference>